<dbReference type="InterPro" id="IPR011009">
    <property type="entry name" value="Kinase-like_dom_sf"/>
</dbReference>
<dbReference type="Gene3D" id="1.10.510.10">
    <property type="entry name" value="Transferase(Phosphotransferase) domain 1"/>
    <property type="match status" value="1"/>
</dbReference>
<evidence type="ECO:0000313" key="2">
    <source>
        <dbReference type="EMBL" id="CAB4034274.1"/>
    </source>
</evidence>
<dbReference type="PROSITE" id="PS50011">
    <property type="entry name" value="PROTEIN_KINASE_DOM"/>
    <property type="match status" value="1"/>
</dbReference>
<dbReference type="PANTHER" id="PTHR44167:SF25">
    <property type="entry name" value="PROTEIN KINASE DOMAIN CONTAINING PROTEIN"/>
    <property type="match status" value="1"/>
</dbReference>
<dbReference type="PANTHER" id="PTHR44167">
    <property type="entry name" value="OVARIAN-SPECIFIC SERINE/THREONINE-PROTEIN KINASE LOK-RELATED"/>
    <property type="match status" value="1"/>
</dbReference>
<reference evidence="2" key="1">
    <citation type="submission" date="2020-04" db="EMBL/GenBank/DDBJ databases">
        <authorList>
            <person name="Alioto T."/>
            <person name="Alioto T."/>
            <person name="Gomez Garrido J."/>
        </authorList>
    </citation>
    <scope>NUCLEOTIDE SEQUENCE</scope>
    <source>
        <strain evidence="2">A484AB</strain>
    </source>
</reference>
<feature type="compositionally biased region" description="Basic and acidic residues" evidence="1">
    <location>
        <begin position="7"/>
        <end position="22"/>
    </location>
</feature>
<dbReference type="AlphaFoldDB" id="A0A7D9JQA9"/>
<dbReference type="Gene3D" id="3.30.200.20">
    <property type="entry name" value="Phosphorylase Kinase, domain 1"/>
    <property type="match status" value="1"/>
</dbReference>
<name>A0A7D9JQA9_PARCT</name>
<dbReference type="GO" id="GO:0005524">
    <property type="term" value="F:ATP binding"/>
    <property type="evidence" value="ECO:0007669"/>
    <property type="project" value="InterPro"/>
</dbReference>
<dbReference type="SMART" id="SM00220">
    <property type="entry name" value="S_TKc"/>
    <property type="match status" value="1"/>
</dbReference>
<dbReference type="CDD" id="cd00180">
    <property type="entry name" value="PKc"/>
    <property type="match status" value="1"/>
</dbReference>
<proteinExistence type="predicted"/>
<feature type="compositionally biased region" description="Basic residues" evidence="1">
    <location>
        <begin position="23"/>
        <end position="44"/>
    </location>
</feature>
<dbReference type="PROSITE" id="PS00108">
    <property type="entry name" value="PROTEIN_KINASE_ST"/>
    <property type="match status" value="1"/>
</dbReference>
<keyword evidence="2" id="KW-0418">Kinase</keyword>
<dbReference type="GO" id="GO:0044773">
    <property type="term" value="P:mitotic DNA damage checkpoint signaling"/>
    <property type="evidence" value="ECO:0007669"/>
    <property type="project" value="TreeGrafter"/>
</dbReference>
<evidence type="ECO:0000256" key="1">
    <source>
        <dbReference type="SAM" id="MobiDB-lite"/>
    </source>
</evidence>
<accession>A0A7D9JQA9</accession>
<dbReference type="InterPro" id="IPR000719">
    <property type="entry name" value="Prot_kinase_dom"/>
</dbReference>
<dbReference type="Pfam" id="PF00069">
    <property type="entry name" value="Pkinase"/>
    <property type="match status" value="1"/>
</dbReference>
<feature type="non-terminal residue" evidence="2">
    <location>
        <position position="1"/>
    </location>
</feature>
<feature type="compositionally biased region" description="Polar residues" evidence="1">
    <location>
        <begin position="399"/>
        <end position="420"/>
    </location>
</feature>
<evidence type="ECO:0000313" key="3">
    <source>
        <dbReference type="Proteomes" id="UP001152795"/>
    </source>
</evidence>
<dbReference type="GO" id="GO:0005737">
    <property type="term" value="C:cytoplasm"/>
    <property type="evidence" value="ECO:0007669"/>
    <property type="project" value="TreeGrafter"/>
</dbReference>
<sequence length="420" mass="48321">MAKPKGKNPDDFAWRSNSLKEKRQMRKKRNEKKKRERIEKKRKLKEKEARATVERAQGETKKYKKLATNYLGLWNRATQRKDDKITASQSQMLPKIKRADLTNVDENENESTTCFGKGVYGKCYVKMYQGHLVVAKEFRDKVTPSEVMKEANMLAALNHAGLPVVLGVDMTQNPLMMVTLFYGLNGSNTTFQHVLTVDDHFNAVKKLEFVGLIRQLCEVLKYLHVHKILHNDIKCDNVMIYRDREGLKCVLIDFGKACKIEEGKHKKLTNEQKRKYREKHSHIAPEIVDGKSPQTTLSDIFALGRIILKVGTRYKCDKIVALSKLCTSENPAKRSTLSFLIEECDRKQQLQLQLQTEIAKAEAEERVYAMADLGENFHHSPTRPLQLPQLPSDEYPQPSRVSNNTPQYLQQQMKSTGQKS</sequence>
<dbReference type="OrthoDB" id="5988127at2759"/>
<dbReference type="EMBL" id="CACRXK020019979">
    <property type="protein sequence ID" value="CAB4034274.1"/>
    <property type="molecule type" value="Genomic_DNA"/>
</dbReference>
<protein>
    <submittedName>
        <fullName evidence="2">Serine threonine- kinase</fullName>
    </submittedName>
</protein>
<keyword evidence="3" id="KW-1185">Reference proteome</keyword>
<gene>
    <name evidence="2" type="ORF">PACLA_8A025948</name>
</gene>
<feature type="region of interest" description="Disordered" evidence="1">
    <location>
        <begin position="1"/>
        <end position="53"/>
    </location>
</feature>
<comment type="caution">
    <text evidence="2">The sequence shown here is derived from an EMBL/GenBank/DDBJ whole genome shotgun (WGS) entry which is preliminary data.</text>
</comment>
<dbReference type="SUPFAM" id="SSF56112">
    <property type="entry name" value="Protein kinase-like (PK-like)"/>
    <property type="match status" value="1"/>
</dbReference>
<dbReference type="InterPro" id="IPR008271">
    <property type="entry name" value="Ser/Thr_kinase_AS"/>
</dbReference>
<keyword evidence="2" id="KW-0808">Transferase</keyword>
<dbReference type="Proteomes" id="UP001152795">
    <property type="component" value="Unassembled WGS sequence"/>
</dbReference>
<dbReference type="GO" id="GO:0005634">
    <property type="term" value="C:nucleus"/>
    <property type="evidence" value="ECO:0007669"/>
    <property type="project" value="TreeGrafter"/>
</dbReference>
<dbReference type="GO" id="GO:0004674">
    <property type="term" value="F:protein serine/threonine kinase activity"/>
    <property type="evidence" value="ECO:0007669"/>
    <property type="project" value="TreeGrafter"/>
</dbReference>
<feature type="region of interest" description="Disordered" evidence="1">
    <location>
        <begin position="377"/>
        <end position="420"/>
    </location>
</feature>
<organism evidence="2 3">
    <name type="scientific">Paramuricea clavata</name>
    <name type="common">Red gorgonian</name>
    <name type="synonym">Violescent sea-whip</name>
    <dbReference type="NCBI Taxonomy" id="317549"/>
    <lineage>
        <taxon>Eukaryota</taxon>
        <taxon>Metazoa</taxon>
        <taxon>Cnidaria</taxon>
        <taxon>Anthozoa</taxon>
        <taxon>Octocorallia</taxon>
        <taxon>Malacalcyonacea</taxon>
        <taxon>Plexauridae</taxon>
        <taxon>Paramuricea</taxon>
    </lineage>
</organism>